<comment type="caution">
    <text evidence="3">The sequence shown here is derived from an EMBL/GenBank/DDBJ whole genome shotgun (WGS) entry which is preliminary data.</text>
</comment>
<feature type="compositionally biased region" description="Low complexity" evidence="1">
    <location>
        <begin position="22"/>
        <end position="32"/>
    </location>
</feature>
<dbReference type="PROSITE" id="PS51257">
    <property type="entry name" value="PROKAR_LIPOPROTEIN"/>
    <property type="match status" value="1"/>
</dbReference>
<organism evidence="3 4">
    <name type="scientific">Candidatus Scatavimonas merdigallinarum</name>
    <dbReference type="NCBI Taxonomy" id="2840914"/>
    <lineage>
        <taxon>Bacteria</taxon>
        <taxon>Bacillati</taxon>
        <taxon>Bacillota</taxon>
        <taxon>Clostridia</taxon>
        <taxon>Eubacteriales</taxon>
        <taxon>Oscillospiraceae</taxon>
        <taxon>Oscillospiraceae incertae sedis</taxon>
        <taxon>Candidatus Scatavimonas</taxon>
    </lineage>
</organism>
<sequence length="44" mass="4601">MKKQTNLVARLMSRLAMKAAKSAAGTASTGGACQPKEPARLARK</sequence>
<dbReference type="Proteomes" id="UP000886787">
    <property type="component" value="Unassembled WGS sequence"/>
</dbReference>
<dbReference type="AlphaFoldDB" id="A0A9D0ZGY3"/>
<accession>A0A9D0ZGY3</accession>
<feature type="region of interest" description="Disordered" evidence="1">
    <location>
        <begin position="22"/>
        <end position="44"/>
    </location>
</feature>
<evidence type="ECO:0000313" key="3">
    <source>
        <dbReference type="EMBL" id="HIQ80448.1"/>
    </source>
</evidence>
<dbReference type="InterPro" id="IPR009229">
    <property type="entry name" value="AgrD"/>
</dbReference>
<dbReference type="EMBL" id="DVFW01000021">
    <property type="protein sequence ID" value="HIQ80448.1"/>
    <property type="molecule type" value="Genomic_DNA"/>
</dbReference>
<reference evidence="3" key="1">
    <citation type="submission" date="2020-10" db="EMBL/GenBank/DDBJ databases">
        <authorList>
            <person name="Gilroy R."/>
        </authorList>
    </citation>
    <scope>NUCLEOTIDE SEQUENCE</scope>
    <source>
        <strain evidence="3">ChiSjej1B19-3389</strain>
    </source>
</reference>
<keyword evidence="2" id="KW-0732">Signal</keyword>
<name>A0A9D0ZGY3_9FIRM</name>
<dbReference type="NCBIfam" id="TIGR04223">
    <property type="entry name" value="quorum_AgrD"/>
    <property type="match status" value="1"/>
</dbReference>
<proteinExistence type="predicted"/>
<evidence type="ECO:0000313" key="4">
    <source>
        <dbReference type="Proteomes" id="UP000886787"/>
    </source>
</evidence>
<reference evidence="3" key="2">
    <citation type="journal article" date="2021" name="PeerJ">
        <title>Extensive microbial diversity within the chicken gut microbiome revealed by metagenomics and culture.</title>
        <authorList>
            <person name="Gilroy R."/>
            <person name="Ravi A."/>
            <person name="Getino M."/>
            <person name="Pursley I."/>
            <person name="Horton D.L."/>
            <person name="Alikhan N.F."/>
            <person name="Baker D."/>
            <person name="Gharbi K."/>
            <person name="Hall N."/>
            <person name="Watson M."/>
            <person name="Adriaenssens E.M."/>
            <person name="Foster-Nyarko E."/>
            <person name="Jarju S."/>
            <person name="Secka A."/>
            <person name="Antonio M."/>
            <person name="Oren A."/>
            <person name="Chaudhuri R.R."/>
            <person name="La Ragione R."/>
            <person name="Hildebrand F."/>
            <person name="Pallen M.J."/>
        </authorList>
    </citation>
    <scope>NUCLEOTIDE SEQUENCE</scope>
    <source>
        <strain evidence="3">ChiSjej1B19-3389</strain>
    </source>
</reference>
<gene>
    <name evidence="3" type="ORF">IAD32_04095</name>
</gene>
<feature type="chain" id="PRO_5038887989" evidence="2">
    <location>
        <begin position="19"/>
        <end position="44"/>
    </location>
</feature>
<evidence type="ECO:0000256" key="1">
    <source>
        <dbReference type="SAM" id="MobiDB-lite"/>
    </source>
</evidence>
<protein>
    <submittedName>
        <fullName evidence="3">Cyclic lactone autoinducer peptide</fullName>
    </submittedName>
</protein>
<evidence type="ECO:0000256" key="2">
    <source>
        <dbReference type="SAM" id="SignalP"/>
    </source>
</evidence>
<feature type="signal peptide" evidence="2">
    <location>
        <begin position="1"/>
        <end position="18"/>
    </location>
</feature>